<proteinExistence type="predicted"/>
<dbReference type="STRING" id="1276258.SAPIS_v1c08790"/>
<name>V5RJI7_SPIAP</name>
<dbReference type="HOGENOM" id="CLU_626855_0_0_14"/>
<sequence>MLFIIYKLNIFLFLYEYINGGDNINYEIKDEITIEEKTVLKNSISVVTAAESKVSLDVCFINESFYKGDKRYFKLFVRLNLVYENNKDFFEKNSKNEYWRVSIDNAEIKLYVRSEKGLVPLWTDPKDNIIIRFGSISRGDEKPNYSVYEFTEVLIEYEKLGWTLLNQIAFSLHYFVTTDVPLVGDVKGNIFIDRHPVIEHKSFKESSMLIEHNFISAYINMDYENEKRSHYINLLRREMNITNSKNNINIINTKLDFKNSYIKEDDTENSSLGVLVNRLMDGYVNSFATFSKVKSTSYLKGNDNLDNYYSIKRKEDKVNFEGDSFSIETIDKTKLDIKTNKVILDESGHEGIILNPLYKGPLFYIWFINFNDLEIAVSNNLKNDSYFIDTFKIVKELDTDLKFSYMLNYTLDQILQVDLLDIDKGVKFINENEKQIF</sequence>
<dbReference type="OrthoDB" id="388881at2"/>
<dbReference type="KEGG" id="sapi:SAPIS_v1c08790"/>
<dbReference type="AlphaFoldDB" id="V5RJI7"/>
<dbReference type="EMBL" id="CP006682">
    <property type="protein sequence ID" value="AHB36724.1"/>
    <property type="molecule type" value="Genomic_DNA"/>
</dbReference>
<keyword evidence="2" id="KW-1185">Reference proteome</keyword>
<dbReference type="PATRIC" id="fig|1276258.3.peg.900"/>
<reference evidence="1 2" key="1">
    <citation type="journal article" date="2014" name="Genome Announc.">
        <title>Complete Genome Sequence of Spiroplasma apis B31T (ATCC 33834), a Bacterium Associated with May Disease of Honeybees (Apis mellifera).</title>
        <authorList>
            <person name="Ku C."/>
            <person name="Lo W.S."/>
            <person name="Chen L.L."/>
            <person name="Kuo C.H."/>
        </authorList>
    </citation>
    <scope>NUCLEOTIDE SEQUENCE [LARGE SCALE GENOMIC DNA]</scope>
    <source>
        <strain evidence="1">B31</strain>
    </source>
</reference>
<dbReference type="RefSeq" id="WP_023790096.1">
    <property type="nucleotide sequence ID" value="NC_022998.1"/>
</dbReference>
<protein>
    <submittedName>
        <fullName evidence="1">Uncharacterized protein</fullName>
    </submittedName>
</protein>
<dbReference type="Proteomes" id="UP000018550">
    <property type="component" value="Chromosome"/>
</dbReference>
<accession>V5RJI7</accession>
<organism evidence="1 2">
    <name type="scientific">Spiroplasma apis B31</name>
    <dbReference type="NCBI Taxonomy" id="1276258"/>
    <lineage>
        <taxon>Bacteria</taxon>
        <taxon>Bacillati</taxon>
        <taxon>Mycoplasmatota</taxon>
        <taxon>Mollicutes</taxon>
        <taxon>Entomoplasmatales</taxon>
        <taxon>Spiroplasmataceae</taxon>
        <taxon>Spiroplasma</taxon>
    </lineage>
</organism>
<gene>
    <name evidence="1" type="ORF">SAPIS_v1c08790</name>
</gene>
<evidence type="ECO:0000313" key="1">
    <source>
        <dbReference type="EMBL" id="AHB36724.1"/>
    </source>
</evidence>
<evidence type="ECO:0000313" key="2">
    <source>
        <dbReference type="Proteomes" id="UP000018550"/>
    </source>
</evidence>